<organism evidence="2 3">
    <name type="scientific">Rhamnusium bicolor</name>
    <dbReference type="NCBI Taxonomy" id="1586634"/>
    <lineage>
        <taxon>Eukaryota</taxon>
        <taxon>Metazoa</taxon>
        <taxon>Ecdysozoa</taxon>
        <taxon>Arthropoda</taxon>
        <taxon>Hexapoda</taxon>
        <taxon>Insecta</taxon>
        <taxon>Pterygota</taxon>
        <taxon>Neoptera</taxon>
        <taxon>Endopterygota</taxon>
        <taxon>Coleoptera</taxon>
        <taxon>Polyphaga</taxon>
        <taxon>Cucujiformia</taxon>
        <taxon>Chrysomeloidea</taxon>
        <taxon>Cerambycidae</taxon>
        <taxon>Lepturinae</taxon>
        <taxon>Rhagiini</taxon>
        <taxon>Rhamnusium</taxon>
    </lineage>
</organism>
<dbReference type="GO" id="GO:0036374">
    <property type="term" value="F:glutathione hydrolase activity"/>
    <property type="evidence" value="ECO:0007669"/>
    <property type="project" value="InterPro"/>
</dbReference>
<evidence type="ECO:0000313" key="3">
    <source>
        <dbReference type="Proteomes" id="UP001162156"/>
    </source>
</evidence>
<evidence type="ECO:0000256" key="1">
    <source>
        <dbReference type="SAM" id="Phobius"/>
    </source>
</evidence>
<dbReference type="GO" id="GO:0005886">
    <property type="term" value="C:plasma membrane"/>
    <property type="evidence" value="ECO:0007669"/>
    <property type="project" value="TreeGrafter"/>
</dbReference>
<proteinExistence type="predicted"/>
<gene>
    <name evidence="2" type="ORF">NQ314_009044</name>
</gene>
<dbReference type="PRINTS" id="PR01210">
    <property type="entry name" value="GGTRANSPTASE"/>
</dbReference>
<dbReference type="AlphaFoldDB" id="A0AAV8Y2X5"/>
<dbReference type="PANTHER" id="PTHR11686">
    <property type="entry name" value="GAMMA GLUTAMYL TRANSPEPTIDASE"/>
    <property type="match status" value="1"/>
</dbReference>
<dbReference type="Gene3D" id="3.60.20.40">
    <property type="match status" value="1"/>
</dbReference>
<reference evidence="2" key="1">
    <citation type="journal article" date="2023" name="Insect Mol. Biol.">
        <title>Genome sequencing provides insights into the evolution of gene families encoding plant cell wall-degrading enzymes in longhorned beetles.</title>
        <authorList>
            <person name="Shin N.R."/>
            <person name="Okamura Y."/>
            <person name="Kirsch R."/>
            <person name="Pauchet Y."/>
        </authorList>
    </citation>
    <scope>NUCLEOTIDE SEQUENCE</scope>
    <source>
        <strain evidence="2">RBIC_L_NR</strain>
    </source>
</reference>
<feature type="transmembrane region" description="Helical" evidence="1">
    <location>
        <begin position="35"/>
        <end position="57"/>
    </location>
</feature>
<dbReference type="EMBL" id="JANEYF010002495">
    <property type="protein sequence ID" value="KAJ8945822.1"/>
    <property type="molecule type" value="Genomic_DNA"/>
</dbReference>
<dbReference type="InterPro" id="IPR043137">
    <property type="entry name" value="GGT_ssub_C"/>
</dbReference>
<accession>A0AAV8Y2X5</accession>
<keyword evidence="1" id="KW-1133">Transmembrane helix</keyword>
<keyword evidence="1" id="KW-0812">Transmembrane</keyword>
<protein>
    <submittedName>
        <fullName evidence="2">Uncharacterized protein</fullName>
    </submittedName>
</protein>
<evidence type="ECO:0000313" key="2">
    <source>
        <dbReference type="EMBL" id="KAJ8945822.1"/>
    </source>
</evidence>
<keyword evidence="1" id="KW-0472">Membrane</keyword>
<dbReference type="GO" id="GO:0006751">
    <property type="term" value="P:glutathione catabolic process"/>
    <property type="evidence" value="ECO:0007669"/>
    <property type="project" value="InterPro"/>
</dbReference>
<sequence length="472" mass="51869">MFAVTETREDIPLNKGKKSESWYSCNEDCLNGSKFVNVAFGTLTFVITVALLVQIYYGDYQVVPHGSVATDSLECSKIGTSILKKGGNAIDAAIASAFCLAVAAPHVTGLDAESQLLIYNHRTRLLPNIIDFSGPTAVSKNLPHLVLSLAYTHQQYGSLAWKDLVQPAAELAEQGYLISKILVEAVSKAKAEDLYGRLEPGQILKHENLSRTLKKIASMPNDELYGYIKTMNQPIISQAIKSTFNSYDIYVPNTPSIGQLVIANLQKVEEFNFTKEDTNKPEYIYRLAETTQTIYGEQNISAKYHEGTSSNIAVIDLYDNYVSLVTGMYDLFGSGEMTTHGYILDVKNKEKPCSRVPFVITDGNLICGRRMVFGANDLSVATQLVTSLLIANENATESIESPRFHVFRNGTIGIEGSHLPAFNEDIVNYLQTLTPNLALISEPYSSSNIVEKVKDDLSSHSDSRGGGIASRF</sequence>
<dbReference type="SUPFAM" id="SSF56235">
    <property type="entry name" value="N-terminal nucleophile aminohydrolases (Ntn hydrolases)"/>
    <property type="match status" value="1"/>
</dbReference>
<comment type="caution">
    <text evidence="2">The sequence shown here is derived from an EMBL/GenBank/DDBJ whole genome shotgun (WGS) entry which is preliminary data.</text>
</comment>
<dbReference type="PANTHER" id="PTHR11686:SF9">
    <property type="entry name" value="RE13973P"/>
    <property type="match status" value="1"/>
</dbReference>
<name>A0AAV8Y2X5_9CUCU</name>
<keyword evidence="3" id="KW-1185">Reference proteome</keyword>
<dbReference type="Gene3D" id="1.10.246.230">
    <property type="match status" value="1"/>
</dbReference>
<dbReference type="InterPro" id="IPR029055">
    <property type="entry name" value="Ntn_hydrolases_N"/>
</dbReference>
<dbReference type="InterPro" id="IPR000101">
    <property type="entry name" value="GGT_peptidase"/>
</dbReference>
<dbReference type="Pfam" id="PF01019">
    <property type="entry name" value="G_glu_transpept"/>
    <property type="match status" value="2"/>
</dbReference>
<dbReference type="Proteomes" id="UP001162156">
    <property type="component" value="Unassembled WGS sequence"/>
</dbReference>